<name>A0A194PTV5_PAPXU</name>
<protein>
    <submittedName>
        <fullName evidence="2">Protein NDRG3</fullName>
    </submittedName>
</protein>
<dbReference type="EMBL" id="KQ459594">
    <property type="protein sequence ID" value="KPI96189.1"/>
    <property type="molecule type" value="Genomic_DNA"/>
</dbReference>
<evidence type="ECO:0000256" key="1">
    <source>
        <dbReference type="ARBA" id="ARBA00005598"/>
    </source>
</evidence>
<reference evidence="2 3" key="1">
    <citation type="journal article" date="2015" name="Nat. Commun.">
        <title>Outbred genome sequencing and CRISPR/Cas9 gene editing in butterflies.</title>
        <authorList>
            <person name="Li X."/>
            <person name="Fan D."/>
            <person name="Zhang W."/>
            <person name="Liu G."/>
            <person name="Zhang L."/>
            <person name="Zhao L."/>
            <person name="Fang X."/>
            <person name="Chen L."/>
            <person name="Dong Y."/>
            <person name="Chen Y."/>
            <person name="Ding Y."/>
            <person name="Zhao R."/>
            <person name="Feng M."/>
            <person name="Zhu Y."/>
            <person name="Feng Y."/>
            <person name="Jiang X."/>
            <person name="Zhu D."/>
            <person name="Xiang H."/>
            <person name="Feng X."/>
            <person name="Li S."/>
            <person name="Wang J."/>
            <person name="Zhang G."/>
            <person name="Kronforst M.R."/>
            <person name="Wang W."/>
        </authorList>
    </citation>
    <scope>NUCLEOTIDE SEQUENCE [LARGE SCALE GENOMIC DNA]</scope>
    <source>
        <strain evidence="2">Ya'a_city_454_Px</strain>
        <tissue evidence="2">Whole body</tissue>
    </source>
</reference>
<dbReference type="Gene3D" id="3.40.50.1820">
    <property type="entry name" value="alpha/beta hydrolase"/>
    <property type="match status" value="1"/>
</dbReference>
<gene>
    <name evidence="2" type="ORF">RR46_06923</name>
</gene>
<dbReference type="PANTHER" id="PTHR11034">
    <property type="entry name" value="N-MYC DOWNSTREAM REGULATED"/>
    <property type="match status" value="1"/>
</dbReference>
<dbReference type="InterPro" id="IPR004142">
    <property type="entry name" value="NDRG"/>
</dbReference>
<comment type="similarity">
    <text evidence="1">Belongs to the NDRG family.</text>
</comment>
<proteinExistence type="inferred from homology"/>
<dbReference type="Proteomes" id="UP000053268">
    <property type="component" value="Unassembled WGS sequence"/>
</dbReference>
<dbReference type="InterPro" id="IPR029058">
    <property type="entry name" value="AB_hydrolase_fold"/>
</dbReference>
<organism evidence="2 3">
    <name type="scientific">Papilio xuthus</name>
    <name type="common">Asian swallowtail butterfly</name>
    <dbReference type="NCBI Taxonomy" id="66420"/>
    <lineage>
        <taxon>Eukaryota</taxon>
        <taxon>Metazoa</taxon>
        <taxon>Ecdysozoa</taxon>
        <taxon>Arthropoda</taxon>
        <taxon>Hexapoda</taxon>
        <taxon>Insecta</taxon>
        <taxon>Pterygota</taxon>
        <taxon>Neoptera</taxon>
        <taxon>Endopterygota</taxon>
        <taxon>Lepidoptera</taxon>
        <taxon>Glossata</taxon>
        <taxon>Ditrysia</taxon>
        <taxon>Papilionoidea</taxon>
        <taxon>Papilionidae</taxon>
        <taxon>Papilioninae</taxon>
        <taxon>Papilio</taxon>
    </lineage>
</organism>
<dbReference type="Pfam" id="PF03096">
    <property type="entry name" value="Ndr"/>
    <property type="match status" value="1"/>
</dbReference>
<evidence type="ECO:0000313" key="3">
    <source>
        <dbReference type="Proteomes" id="UP000053268"/>
    </source>
</evidence>
<dbReference type="AlphaFoldDB" id="A0A194PTV5"/>
<keyword evidence="3" id="KW-1185">Reference proteome</keyword>
<evidence type="ECO:0000313" key="2">
    <source>
        <dbReference type="EMBL" id="KPI96189.1"/>
    </source>
</evidence>
<sequence length="184" mass="20589">MHRGQLNGSSYTALGKVYNDTTLPNNKGGYKKILHLGGAARKLGPLLYRKHCEMNEPLTENQILDAENNHLKMPSLNAEETALLSMDDIELKNIQLQFPSARRFSGEGGCVEVRVRTDRGDILVAVQGDRTKPAIITYHDIGMNYICFQTFFNYVDMRALLENFCVYHINAPGQEEGAASLPDE</sequence>
<accession>A0A194PTV5</accession>